<evidence type="ECO:0000259" key="11">
    <source>
        <dbReference type="Pfam" id="PF04561"/>
    </source>
</evidence>
<dbReference type="PANTHER" id="PTHR20856">
    <property type="entry name" value="DNA-DIRECTED RNA POLYMERASE I SUBUNIT 2"/>
    <property type="match status" value="1"/>
</dbReference>
<dbReference type="NCBIfam" id="TIGR02013">
    <property type="entry name" value="rpoB"/>
    <property type="match status" value="1"/>
</dbReference>
<keyword evidence="4 6" id="KW-0804">Transcription</keyword>
<dbReference type="Pfam" id="PF00562">
    <property type="entry name" value="RNA_pol_Rpb2_6"/>
    <property type="match status" value="1"/>
</dbReference>
<feature type="domain" description="RNA polymerase Rpb2" evidence="11">
    <location>
        <begin position="367"/>
        <end position="427"/>
    </location>
</feature>
<dbReference type="Proteomes" id="UP000218968">
    <property type="component" value="Chromosome"/>
</dbReference>
<evidence type="ECO:0000256" key="1">
    <source>
        <dbReference type="ARBA" id="ARBA00022478"/>
    </source>
</evidence>
<evidence type="ECO:0000256" key="2">
    <source>
        <dbReference type="ARBA" id="ARBA00022679"/>
    </source>
</evidence>
<keyword evidence="1 6" id="KW-0240">DNA-directed RNA polymerase</keyword>
<dbReference type="SUPFAM" id="SSF64484">
    <property type="entry name" value="beta and beta-prime subunits of DNA dependent RNA-polymerase"/>
    <property type="match status" value="1"/>
</dbReference>
<feature type="domain" description="RNA polymerase Rpb2" evidence="13">
    <location>
        <begin position="548"/>
        <end position="615"/>
    </location>
</feature>
<dbReference type="InterPro" id="IPR014724">
    <property type="entry name" value="RNA_pol_RPB2_OB-fold"/>
</dbReference>
<comment type="function">
    <text evidence="6 8">DNA-dependent RNA polymerase catalyzes the transcription of DNA into RNA using the four ribonucleoside triphosphates as substrates.</text>
</comment>
<dbReference type="InterPro" id="IPR007641">
    <property type="entry name" value="RNA_pol_Rpb2_7"/>
</dbReference>
<dbReference type="InterPro" id="IPR007644">
    <property type="entry name" value="RNA_pol_bsu_protrusion"/>
</dbReference>
<dbReference type="InterPro" id="IPR037034">
    <property type="entry name" value="RNA_pol_Rpb2_2_sf"/>
</dbReference>
<keyword evidence="2 6" id="KW-0808">Transferase</keyword>
<evidence type="ECO:0000256" key="4">
    <source>
        <dbReference type="ARBA" id="ARBA00023163"/>
    </source>
</evidence>
<dbReference type="InterPro" id="IPR007121">
    <property type="entry name" value="RNA_pol_bsu_CS"/>
</dbReference>
<feature type="domain" description="RNA polymerase Rpb2" evidence="11">
    <location>
        <begin position="456"/>
        <end position="489"/>
    </location>
</feature>
<dbReference type="GO" id="GO:0003677">
    <property type="term" value="F:DNA binding"/>
    <property type="evidence" value="ECO:0007669"/>
    <property type="project" value="UniProtKB-UniRule"/>
</dbReference>
<name>A0A290XD77_9GAMM</name>
<dbReference type="Pfam" id="PF10385">
    <property type="entry name" value="RNA_pol_Rpb2_45"/>
    <property type="match status" value="1"/>
</dbReference>
<dbReference type="FunFam" id="3.90.1800.10:FF:000001">
    <property type="entry name" value="DNA-directed RNA polymerase subunit beta"/>
    <property type="match status" value="1"/>
</dbReference>
<dbReference type="KEGG" id="lum:CNR27_06160"/>
<dbReference type="InterPro" id="IPR007645">
    <property type="entry name" value="RNA_pol_Rpb2_3"/>
</dbReference>
<feature type="domain" description="DNA-directed RNA polymerase beta subunit external 1" evidence="14">
    <location>
        <begin position="626"/>
        <end position="691"/>
    </location>
</feature>
<dbReference type="HAMAP" id="MF_01321">
    <property type="entry name" value="RNApol_bact_RpoB"/>
    <property type="match status" value="1"/>
</dbReference>
<organism evidence="15 16">
    <name type="scientific">Luteimonas chenhongjianii</name>
    <dbReference type="NCBI Taxonomy" id="2006110"/>
    <lineage>
        <taxon>Bacteria</taxon>
        <taxon>Pseudomonadati</taxon>
        <taxon>Pseudomonadota</taxon>
        <taxon>Gammaproteobacteria</taxon>
        <taxon>Lysobacterales</taxon>
        <taxon>Lysobacteraceae</taxon>
        <taxon>Luteimonas</taxon>
    </lineage>
</organism>
<dbReference type="EMBL" id="CP023406">
    <property type="protein sequence ID" value="ATD67077.1"/>
    <property type="molecule type" value="Genomic_DNA"/>
</dbReference>
<evidence type="ECO:0000259" key="12">
    <source>
        <dbReference type="Pfam" id="PF04563"/>
    </source>
</evidence>
<dbReference type="Pfam" id="PF04563">
    <property type="entry name" value="RNA_pol_Rpb2_1"/>
    <property type="match status" value="1"/>
</dbReference>
<dbReference type="InterPro" id="IPR007642">
    <property type="entry name" value="RNA_pol_Rpb2_2"/>
</dbReference>
<dbReference type="Pfam" id="PF04560">
    <property type="entry name" value="RNA_pol_Rpb2_7"/>
    <property type="match status" value="1"/>
</dbReference>
<dbReference type="GO" id="GO:0000428">
    <property type="term" value="C:DNA-directed RNA polymerase complex"/>
    <property type="evidence" value="ECO:0007669"/>
    <property type="project" value="UniProtKB-KW"/>
</dbReference>
<dbReference type="GO" id="GO:0003899">
    <property type="term" value="F:DNA-directed RNA polymerase activity"/>
    <property type="evidence" value="ECO:0007669"/>
    <property type="project" value="UniProtKB-UniRule"/>
</dbReference>
<dbReference type="CDD" id="cd00653">
    <property type="entry name" value="RNA_pol_B_RPB2"/>
    <property type="match status" value="1"/>
</dbReference>
<evidence type="ECO:0000313" key="15">
    <source>
        <dbReference type="EMBL" id="ATD67077.1"/>
    </source>
</evidence>
<accession>A0A290XD77</accession>
<dbReference type="Gene3D" id="2.40.50.150">
    <property type="match status" value="1"/>
</dbReference>
<evidence type="ECO:0000259" key="13">
    <source>
        <dbReference type="Pfam" id="PF04565"/>
    </source>
</evidence>
<sequence>MTTSQLQPTYSFTEKKRIRKNFGKRRQILEVPFLLAIQVDSYREFLQTDRDPAKREDRGLHAALKSVFPIVSYNGYAALEYVGYKLGEPGFDERECRNRGLSYGAPLRVTVRLVIYDRESSSKAIKYVKEQEVYMGEIPLMTENGTFIINGTERVIVSQLHRSPGVFFDHDRGKTHSSGKLLYSARIIPYRGSWLDFEFDPKDALFTRIDRRRKLPVSVLLRALGYNNEEMLNEFFDINTYHILPEGEGVQLELVSERLRGETLNFDLLDGEKVIVEAGKRITARHVKQLEASGITALAVPDDYMVGQILSHDVIDPSTGELVATANDEISLETLEALRKAGIETIGTIWVNDLDRGPYLSNTLRIDSTKTQLDALVEIYRMMRPGEPPTKDAAQNLFHNLFFTFERYDVSSVGRMKFNRRLGRKETEGASVLYDAKYFAERKDEDSVRLRNEFGQSSDILDVIRVLTEIRNGRGVVDDIDHLGNRRVRSVGEMAENVFRVGLVRVERAVRERLTMAEADGLTPQELINAKPVAAAVKEFFGSSQLSQFMDQNNPLSEVTHKRRVSALGPGGLTRERAGFEVRDVHPTHYGRVCTIETPEGPNIGLINSLATFARTNRYGFLETPYRKVVDSRVTDEIEYLSAIEENDYVIAQANAVQDENGTMTQQFVDCRFQGESLLKPPAEIHYMDVSPMQTVSVAAALVPFLEHDDANRALMGANMQRQAVPTLRAQKPLVGTGIERAVARDSGVTVNARRGGVIEQIDAGRVVVKVHEEEISGEHDAGVDIYNLIKYTRSNQNTCINQRPLVNVGDVVARGDVLADGPSTDIGELALGQNMLVAFMPWNGYNFEDSILLSERVVKEDRYTTIHIEELTAVARDTKLGPEEISADIPNVSENALNRLDESGVVYIGAEVRAGDILVGKVTPKGESQLTPEEKLLRAIFGEKASDVKDSSLRVPPGMDGTVIDVQVFTRDGIEKDKRAKQIEESEIKRVKKDFDDQFRILESAIYARLRSQIQGKVANGGPGLKKGDTVSSLVLDSLKKSDWFQIRMKDEDASEAIERAQKQIDAHQKEFEKRFADKRGKITQGDDLAPGVLKMVKVYLAVKRRIQPGDKMAGRHGNKGVVSTIVPVQDMPYMANGNTVDIVLNPLGVPSRMNIGQILEVHLGLAAKGLGEKIQRMLDAQAKVAELRTFLDQIYNHDRASFAERVDLTQFSDEELLRLAGNLTDGVPMATPVFDGAAESEIKAMLELADLPTSGQTRLFDGRTGEAFEREVTVGYMHMLKLNHLVDDKMHARSTGPYSLVTQQPLGGKAQFGGQRFGEMEVWALEAYGAAYTLQEMLTVKSDDVQGRNQMYKNIVDGEHEMVAGMPESFNVLVKEIRSLAINMELEEH</sequence>
<dbReference type="Gene3D" id="2.40.270.10">
    <property type="entry name" value="DNA-directed RNA polymerase, subunit 2, domain 6"/>
    <property type="match status" value="1"/>
</dbReference>
<evidence type="ECO:0000256" key="5">
    <source>
        <dbReference type="ARBA" id="ARBA00048552"/>
    </source>
</evidence>
<dbReference type="Gene3D" id="3.90.1110.10">
    <property type="entry name" value="RNA polymerase Rpb2, domain 2"/>
    <property type="match status" value="1"/>
</dbReference>
<dbReference type="PROSITE" id="PS01166">
    <property type="entry name" value="RNA_POL_BETA"/>
    <property type="match status" value="1"/>
</dbReference>
<feature type="domain" description="DNA-directed RNA polymerase subunit 2 hybrid-binding" evidence="9">
    <location>
        <begin position="753"/>
        <end position="1313"/>
    </location>
</feature>
<gene>
    <name evidence="6 15" type="primary">rpoB</name>
    <name evidence="15" type="ORF">CNR27_06160</name>
</gene>
<comment type="subunit">
    <text evidence="6 8">The RNAP catalytic core consists of 2 alpha, 1 beta, 1 beta' and 1 omega subunit. When a sigma factor is associated with the core the holoenzyme is formed, which can initiate transcription.</text>
</comment>
<reference evidence="16" key="1">
    <citation type="submission" date="2017-09" db="EMBL/GenBank/DDBJ databases">
        <title>Luteimonas liuhanmingii sp.nov., isolated from the intestinal contents of Tibetan Plateau Pika in Yushu, Qinghai Province, China.</title>
        <authorList>
            <person name="Gui Z."/>
        </authorList>
    </citation>
    <scope>NUCLEOTIDE SEQUENCE [LARGE SCALE GENOMIC DNA]</scope>
    <source>
        <strain evidence="16">100111</strain>
    </source>
</reference>
<evidence type="ECO:0000256" key="8">
    <source>
        <dbReference type="RuleBase" id="RU363031"/>
    </source>
</evidence>
<dbReference type="RefSeq" id="WP_096297403.1">
    <property type="nucleotide sequence ID" value="NZ_CP023406.1"/>
</dbReference>
<dbReference type="GO" id="GO:0006351">
    <property type="term" value="P:DNA-templated transcription"/>
    <property type="evidence" value="ECO:0007669"/>
    <property type="project" value="UniProtKB-UniRule"/>
</dbReference>
<dbReference type="Gene3D" id="2.40.50.100">
    <property type="match status" value="1"/>
</dbReference>
<dbReference type="Pfam" id="PF04561">
    <property type="entry name" value="RNA_pol_Rpb2_2"/>
    <property type="match status" value="3"/>
</dbReference>
<dbReference type="InterPro" id="IPR037033">
    <property type="entry name" value="DNA-dir_RNAP_su2_hyb_sf"/>
</dbReference>
<feature type="domain" description="RNA polymerase Rpb2" evidence="10">
    <location>
        <begin position="1315"/>
        <end position="1389"/>
    </location>
</feature>
<evidence type="ECO:0000259" key="14">
    <source>
        <dbReference type="Pfam" id="PF10385"/>
    </source>
</evidence>
<feature type="domain" description="RNA polymerase Rpb2" evidence="11">
    <location>
        <begin position="162"/>
        <end position="243"/>
    </location>
</feature>
<dbReference type="Gene3D" id="3.90.1800.10">
    <property type="entry name" value="RNA polymerase alpha subunit dimerisation domain"/>
    <property type="match status" value="1"/>
</dbReference>
<dbReference type="InterPro" id="IPR007120">
    <property type="entry name" value="DNA-dir_RNAP_su2_dom"/>
</dbReference>
<feature type="domain" description="RNA polymerase beta subunit protrusion" evidence="12">
    <location>
        <begin position="34"/>
        <end position="534"/>
    </location>
</feature>
<dbReference type="EC" id="2.7.7.6" evidence="6 8"/>
<dbReference type="Gene3D" id="3.90.1100.10">
    <property type="match status" value="3"/>
</dbReference>
<dbReference type="FunFam" id="2.40.50.100:FF:000006">
    <property type="entry name" value="DNA-directed RNA polymerase subunit beta"/>
    <property type="match status" value="1"/>
</dbReference>
<dbReference type="InterPro" id="IPR010243">
    <property type="entry name" value="RNA_pol_bsu_bac"/>
</dbReference>
<dbReference type="NCBIfam" id="NF001616">
    <property type="entry name" value="PRK00405.1"/>
    <property type="match status" value="1"/>
</dbReference>
<evidence type="ECO:0000256" key="6">
    <source>
        <dbReference type="HAMAP-Rule" id="MF_01321"/>
    </source>
</evidence>
<dbReference type="OrthoDB" id="9803954at2"/>
<evidence type="ECO:0000313" key="16">
    <source>
        <dbReference type="Proteomes" id="UP000218968"/>
    </source>
</evidence>
<dbReference type="InterPro" id="IPR015712">
    <property type="entry name" value="DNA-dir_RNA_pol_su2"/>
</dbReference>
<comment type="similarity">
    <text evidence="6 7">Belongs to the RNA polymerase beta chain family.</text>
</comment>
<keyword evidence="16" id="KW-1185">Reference proteome</keyword>
<dbReference type="Pfam" id="PF04565">
    <property type="entry name" value="RNA_pol_Rpb2_3"/>
    <property type="match status" value="1"/>
</dbReference>
<dbReference type="GO" id="GO:0032549">
    <property type="term" value="F:ribonucleoside binding"/>
    <property type="evidence" value="ECO:0007669"/>
    <property type="project" value="InterPro"/>
</dbReference>
<evidence type="ECO:0000256" key="3">
    <source>
        <dbReference type="ARBA" id="ARBA00022695"/>
    </source>
</evidence>
<proteinExistence type="inferred from homology"/>
<evidence type="ECO:0000259" key="9">
    <source>
        <dbReference type="Pfam" id="PF00562"/>
    </source>
</evidence>
<protein>
    <recommendedName>
        <fullName evidence="6 8">DNA-directed RNA polymerase subunit beta</fullName>
        <shortName evidence="6">RNAP subunit beta</shortName>
        <ecNumber evidence="6 8">2.7.7.6</ecNumber>
    </recommendedName>
    <alternativeName>
        <fullName evidence="6">RNA polymerase subunit beta</fullName>
    </alternativeName>
    <alternativeName>
        <fullName evidence="6">Transcriptase subunit beta</fullName>
    </alternativeName>
</protein>
<evidence type="ECO:0000259" key="10">
    <source>
        <dbReference type="Pfam" id="PF04560"/>
    </source>
</evidence>
<dbReference type="InterPro" id="IPR019462">
    <property type="entry name" value="DNA-dir_RNA_pol_bsu_external_1"/>
</dbReference>
<comment type="catalytic activity">
    <reaction evidence="5 6 8">
        <text>RNA(n) + a ribonucleoside 5'-triphosphate = RNA(n+1) + diphosphate</text>
        <dbReference type="Rhea" id="RHEA:21248"/>
        <dbReference type="Rhea" id="RHEA-COMP:14527"/>
        <dbReference type="Rhea" id="RHEA-COMP:17342"/>
        <dbReference type="ChEBI" id="CHEBI:33019"/>
        <dbReference type="ChEBI" id="CHEBI:61557"/>
        <dbReference type="ChEBI" id="CHEBI:140395"/>
        <dbReference type="EC" id="2.7.7.6"/>
    </reaction>
</comment>
<keyword evidence="3 6" id="KW-0548">Nucleotidyltransferase</keyword>
<evidence type="ECO:0000256" key="7">
    <source>
        <dbReference type="RuleBase" id="RU000434"/>
    </source>
</evidence>